<protein>
    <submittedName>
        <fullName evidence="1">Peptidase M6</fullName>
    </submittedName>
</protein>
<dbReference type="Proteomes" id="UP000812013">
    <property type="component" value="Unassembled WGS sequence"/>
</dbReference>
<dbReference type="RefSeq" id="WP_219664825.1">
    <property type="nucleotide sequence ID" value="NZ_WTFF01000010.1"/>
</dbReference>
<organism evidence="1 2">
    <name type="scientific">Streptomyces bambusae</name>
    <dbReference type="NCBI Taxonomy" id="1550616"/>
    <lineage>
        <taxon>Bacteria</taxon>
        <taxon>Bacillati</taxon>
        <taxon>Actinomycetota</taxon>
        <taxon>Actinomycetes</taxon>
        <taxon>Kitasatosporales</taxon>
        <taxon>Streptomycetaceae</taxon>
        <taxon>Streptomyces</taxon>
    </lineage>
</organism>
<dbReference type="PANTHER" id="PTHR41775">
    <property type="entry name" value="SECRETED PROTEIN-RELATED"/>
    <property type="match status" value="1"/>
</dbReference>
<reference evidence="1 2" key="1">
    <citation type="submission" date="2019-12" db="EMBL/GenBank/DDBJ databases">
        <title>Genome sequence of Streptomyces bambusae.</title>
        <authorList>
            <person name="Bansal K."/>
            <person name="Choksket S."/>
            <person name="Korpole S."/>
            <person name="Patil P.B."/>
        </authorList>
    </citation>
    <scope>NUCLEOTIDE SEQUENCE [LARGE SCALE GENOMIC DNA]</scope>
    <source>
        <strain evidence="1 2">SK60</strain>
    </source>
</reference>
<comment type="caution">
    <text evidence="1">The sequence shown here is derived from an EMBL/GenBank/DDBJ whole genome shotgun (WGS) entry which is preliminary data.</text>
</comment>
<dbReference type="PANTHER" id="PTHR41775:SF1">
    <property type="entry name" value="PEPTIDASE M6-LIKE DOMAIN-CONTAINING PROTEIN"/>
    <property type="match status" value="1"/>
</dbReference>
<gene>
    <name evidence="1" type="ORF">GPJ59_03350</name>
</gene>
<name>A0ABS6Z2F3_9ACTN</name>
<keyword evidence="2" id="KW-1185">Reference proteome</keyword>
<accession>A0ABS6Z2F3</accession>
<evidence type="ECO:0000313" key="2">
    <source>
        <dbReference type="Proteomes" id="UP000812013"/>
    </source>
</evidence>
<dbReference type="EMBL" id="WTFF01000010">
    <property type="protein sequence ID" value="MBW5480951.1"/>
    <property type="molecule type" value="Genomic_DNA"/>
</dbReference>
<proteinExistence type="predicted"/>
<sequence length="409" mass="44642">MRSPLAARRRLGAAPVLLLSALLTLLTLLALVIVPAAHGSDENTSACALRGTTGYTDEGQQTDYNRFQKPVGTKRVGVIYVDFPDAVGTTTPLDRYYDQISGAADWMWKASSGKTWLDMRAPYGNWVRMPKNSTDYNWARGFSWDTHRVYLKDALAGAAGAGVNLADYDMFYVVPTSTAAAITHTPTWVQDPANPTWVWNRATNAWVMIKWAVTFGQDMWHWGHKVADHETGHTFGLPDLYAFNGAQHQYVGGWDVMGYVSGPAPQFLGWHAWKLGWITDSQVSCLSANGTYATNLNGVEYGGSGYKLAVIRTSATTAYVAESRKAANNDAGACATGVLIYKIDTSVASGSGPVRVVGNPKAAAPTGNCTSLDMQTWKPGQTFQDDTARIRIHVNGSDAYNDTVWTYKW</sequence>
<evidence type="ECO:0000313" key="1">
    <source>
        <dbReference type="EMBL" id="MBW5480951.1"/>
    </source>
</evidence>